<comment type="caution">
    <text evidence="2">The sequence shown here is derived from an EMBL/GenBank/DDBJ whole genome shotgun (WGS) entry which is preliminary data.</text>
</comment>
<evidence type="ECO:0000259" key="1">
    <source>
        <dbReference type="Pfam" id="PF13408"/>
    </source>
</evidence>
<keyword evidence="3" id="KW-1185">Reference proteome</keyword>
<organism evidence="2 3">
    <name type="scientific">Micromonospora sonneratiae</name>
    <dbReference type="NCBI Taxonomy" id="1184706"/>
    <lineage>
        <taxon>Bacteria</taxon>
        <taxon>Bacillati</taxon>
        <taxon>Actinomycetota</taxon>
        <taxon>Actinomycetes</taxon>
        <taxon>Micromonosporales</taxon>
        <taxon>Micromonosporaceae</taxon>
        <taxon>Micromonospora</taxon>
    </lineage>
</organism>
<gene>
    <name evidence="2" type="ORF">ACFQ4H_06590</name>
</gene>
<feature type="domain" description="Recombinase zinc beta ribbon" evidence="1">
    <location>
        <begin position="34"/>
        <end position="87"/>
    </location>
</feature>
<dbReference type="Proteomes" id="UP001597260">
    <property type="component" value="Unassembled WGS sequence"/>
</dbReference>
<reference evidence="3" key="1">
    <citation type="journal article" date="2019" name="Int. J. Syst. Evol. Microbiol.">
        <title>The Global Catalogue of Microorganisms (GCM) 10K type strain sequencing project: providing services to taxonomists for standard genome sequencing and annotation.</title>
        <authorList>
            <consortium name="The Broad Institute Genomics Platform"/>
            <consortium name="The Broad Institute Genome Sequencing Center for Infectious Disease"/>
            <person name="Wu L."/>
            <person name="Ma J."/>
        </authorList>
    </citation>
    <scope>NUCLEOTIDE SEQUENCE [LARGE SCALE GENOMIC DNA]</scope>
    <source>
        <strain evidence="3">JCM 31037</strain>
    </source>
</reference>
<dbReference type="EMBL" id="JBHTMP010000007">
    <property type="protein sequence ID" value="MFD1320756.1"/>
    <property type="molecule type" value="Genomic_DNA"/>
</dbReference>
<sequence length="149" mass="16956">MRQYGGSSGQAELQNVKIQTNSWWDNPGQPTPYLLWGLIWCRCGTTMVPLDRRNGTAATERFYRCDAGCGRPPVPAGSIEGEVLRAVVHETQEKRARRTPPWLRSLRSAWVHSCPDRRRDLIRRRIHRVVAGNGQAPQLYWLTYTSPAG</sequence>
<dbReference type="InterPro" id="IPR025827">
    <property type="entry name" value="Zn_ribbon_recom_dom"/>
</dbReference>
<evidence type="ECO:0000313" key="3">
    <source>
        <dbReference type="Proteomes" id="UP001597260"/>
    </source>
</evidence>
<proteinExistence type="predicted"/>
<protein>
    <submittedName>
        <fullName evidence="2">Recombinase zinc beta ribbon domain-containing protein</fullName>
    </submittedName>
</protein>
<dbReference type="Pfam" id="PF13408">
    <property type="entry name" value="Zn_ribbon_recom"/>
    <property type="match status" value="1"/>
</dbReference>
<name>A0ABW3YAY6_9ACTN</name>
<dbReference type="RefSeq" id="WP_377568061.1">
    <property type="nucleotide sequence ID" value="NZ_JBHTMP010000007.1"/>
</dbReference>
<accession>A0ABW3YAY6</accession>
<evidence type="ECO:0000313" key="2">
    <source>
        <dbReference type="EMBL" id="MFD1320756.1"/>
    </source>
</evidence>